<dbReference type="RefSeq" id="WP_034570990.1">
    <property type="nucleotide sequence ID" value="NZ_JRMP02000002.1"/>
</dbReference>
<dbReference type="Pfam" id="PF10119">
    <property type="entry name" value="MethyTransf_Reg"/>
    <property type="match status" value="1"/>
</dbReference>
<protein>
    <recommendedName>
        <fullName evidence="1">Methyltransferase regulatory domain-containing protein</fullName>
    </recommendedName>
</protein>
<dbReference type="STRING" id="1548018.LS64_04100"/>
<evidence type="ECO:0000313" key="5">
    <source>
        <dbReference type="Proteomes" id="UP000477070"/>
    </source>
</evidence>
<reference evidence="3" key="3">
    <citation type="submission" date="2018-04" db="EMBL/GenBank/DDBJ databases">
        <authorList>
            <person name="Sheh A."/>
            <person name="Shen Z."/>
            <person name="Mannion A.J."/>
            <person name="Fox J.G."/>
        </authorList>
    </citation>
    <scope>NUCLEOTIDE SEQUENCE</scope>
    <source>
        <strain evidence="3">MIT 97-6194</strain>
    </source>
</reference>
<dbReference type="Proteomes" id="UP000477070">
    <property type="component" value="Unassembled WGS sequence"/>
</dbReference>
<gene>
    <name evidence="2" type="ORF">DCO61_07250</name>
    <name evidence="3" type="ORF">LS64_001930</name>
</gene>
<dbReference type="EMBL" id="QBIU01000001">
    <property type="protein sequence ID" value="MWV69799.1"/>
    <property type="molecule type" value="Genomic_DNA"/>
</dbReference>
<feature type="domain" description="Methyltransferase regulatory" evidence="1">
    <location>
        <begin position="239"/>
        <end position="321"/>
    </location>
</feature>
<sequence length="594" mass="68469">MQENSVWNDGYYTSVDVYDGYIAELSPLNIDLNLSIAGFSLDSNEKIGEIKQYRYLELGYGRGTSLNIHAATSNATFIGTDFAPSHSLLASSFASASKADITIYNDSFAELESRLDSMYGAYPKEDDKFDYIVFHGIWSWINDENRDVLVRIAKKYAKCNRGGIVYNSYNCLHGWAAKMPAREVFKIYNEYATDSSFNKIDECINFFDELLKCNPMFSRINNQMDRFIRDIKAIPPQQKAYIAHEYLNEDWDMFYFRDVVKMMDRAKCKCLCSGRVIEHFDDFHISPEGINFLNNIKNKIFREQMKDYFTNKQFRIDLYAKAIRNITLQEARGKLLNTSFILISPTSSFDFKFDTARGVAEVSKEKYEKILDVLSSDSFKAKTLQDIMDSTKLDFSAAISSLMVLIHKGIASVAQDINDRILTQCKGFNDYLFKQQALQLSSLYVASPVIARGLTIIDTEQLFIKAYNELVRKDSKYVKNLGGEALDLYNRLLESSDDSKLLQSYITSYTFQTFRPQNRRHVKDGKILNTDKENKDEIGRIASFFIKEKLELYKALKIAGGGNFINCIFYNPINLFCLYYRTYKYRLDSIESIS</sequence>
<dbReference type="EMBL" id="JRMP02000002">
    <property type="protein sequence ID" value="TLD95636.1"/>
    <property type="molecule type" value="Genomic_DNA"/>
</dbReference>
<keyword evidence="4" id="KW-1185">Reference proteome</keyword>
<comment type="caution">
    <text evidence="3">The sequence shown here is derived from an EMBL/GenBank/DDBJ whole genome shotgun (WGS) entry which is preliminary data.</text>
</comment>
<reference evidence="3 4" key="2">
    <citation type="journal article" date="2016" name="Infect. Immun.">
        <title>Helicobacter saguini, a Novel Helicobacter Isolated from Cotton-Top Tamarins with Ulcerative Colitis, Has Proinflammatory Properties and Induces Typhlocolitis and Dysplasia in Gnotobiotic IL-10-/- Mice.</title>
        <authorList>
            <person name="Shen Z."/>
            <person name="Mannion A."/>
            <person name="Whary M.T."/>
            <person name="Muthupalani S."/>
            <person name="Sheh A."/>
            <person name="Feng Y."/>
            <person name="Gong G."/>
            <person name="Vandamme P."/>
            <person name="Holcombe H.R."/>
            <person name="Paster B.J."/>
            <person name="Fox J.G."/>
        </authorList>
    </citation>
    <scope>NUCLEOTIDE SEQUENCE [LARGE SCALE GENOMIC DNA]</scope>
    <source>
        <strain evidence="3 4">MIT 97-6194</strain>
    </source>
</reference>
<evidence type="ECO:0000259" key="1">
    <source>
        <dbReference type="Pfam" id="PF10119"/>
    </source>
</evidence>
<evidence type="ECO:0000313" key="3">
    <source>
        <dbReference type="EMBL" id="TLD95636.1"/>
    </source>
</evidence>
<evidence type="ECO:0000313" key="4">
    <source>
        <dbReference type="Proteomes" id="UP000029714"/>
    </source>
</evidence>
<reference evidence="2 5" key="4">
    <citation type="submission" date="2019-12" db="EMBL/GenBank/DDBJ databases">
        <title>Multi-Generational Helicobacter saguini Isolates.</title>
        <authorList>
            <person name="Mannion A."/>
            <person name="Shen Z."/>
            <person name="Fox J.G."/>
        </authorList>
    </citation>
    <scope>NUCLEOTIDE SEQUENCE [LARGE SCALE GENOMIC DNA]</scope>
    <source>
        <strain evidence="2">16-048</strain>
        <strain evidence="5">16-048 (F4)</strain>
    </source>
</reference>
<dbReference type="InterPro" id="IPR029063">
    <property type="entry name" value="SAM-dependent_MTases_sf"/>
</dbReference>
<name>A0A347VN71_9HELI</name>
<dbReference type="SUPFAM" id="SSF53335">
    <property type="entry name" value="S-adenosyl-L-methionine-dependent methyltransferases"/>
    <property type="match status" value="1"/>
</dbReference>
<evidence type="ECO:0000313" key="2">
    <source>
        <dbReference type="EMBL" id="MWV69799.1"/>
    </source>
</evidence>
<dbReference type="InterPro" id="IPR018773">
    <property type="entry name" value="MeTrfase_reg_dom_prd"/>
</dbReference>
<accession>A0A347VN71</accession>
<proteinExistence type="predicted"/>
<dbReference type="OrthoDB" id="323463at2"/>
<dbReference type="Gene3D" id="3.40.50.150">
    <property type="entry name" value="Vaccinia Virus protein VP39"/>
    <property type="match status" value="1"/>
</dbReference>
<dbReference type="Proteomes" id="UP000029714">
    <property type="component" value="Unassembled WGS sequence"/>
</dbReference>
<organism evidence="3 4">
    <name type="scientific">Helicobacter saguini</name>
    <dbReference type="NCBI Taxonomy" id="1548018"/>
    <lineage>
        <taxon>Bacteria</taxon>
        <taxon>Pseudomonadati</taxon>
        <taxon>Campylobacterota</taxon>
        <taxon>Epsilonproteobacteria</taxon>
        <taxon>Campylobacterales</taxon>
        <taxon>Helicobacteraceae</taxon>
        <taxon>Helicobacter</taxon>
    </lineage>
</organism>
<dbReference type="AlphaFoldDB" id="A0A347VN71"/>
<reference evidence="3 4" key="1">
    <citation type="journal article" date="2014" name="Genome Announc.">
        <title>Draft genome sequences of eight enterohepatic helicobacter species isolated from both laboratory and wild rodents.</title>
        <authorList>
            <person name="Sheh A."/>
            <person name="Shen Z."/>
            <person name="Fox J.G."/>
        </authorList>
    </citation>
    <scope>NUCLEOTIDE SEQUENCE [LARGE SCALE GENOMIC DNA]</scope>
    <source>
        <strain evidence="3 4">MIT 97-6194</strain>
    </source>
</reference>